<dbReference type="InterPro" id="IPR001633">
    <property type="entry name" value="EAL_dom"/>
</dbReference>
<proteinExistence type="predicted"/>
<dbReference type="SMART" id="SM00052">
    <property type="entry name" value="EAL"/>
    <property type="match status" value="1"/>
</dbReference>
<dbReference type="Pfam" id="PF00563">
    <property type="entry name" value="EAL"/>
    <property type="match status" value="1"/>
</dbReference>
<protein>
    <submittedName>
        <fullName evidence="2">EAL domain-containing protein</fullName>
    </submittedName>
</protein>
<evidence type="ECO:0000313" key="2">
    <source>
        <dbReference type="EMBL" id="MDD1792112.1"/>
    </source>
</evidence>
<dbReference type="EMBL" id="JAJUBC010000003">
    <property type="protein sequence ID" value="MDD1792112.1"/>
    <property type="molecule type" value="Genomic_DNA"/>
</dbReference>
<sequence length="277" mass="30937">MDNHLRTRGSFEQCLSTNENGELIALYDDLVLRSVYQPIFRADGSTLGFEALVRANTVNDEPVCPAHLFRELDIDHPHYRSQIDIDRLARVIHLRNFAPYAGEHAIFLNMLPSSAVVAIAKFSSQNLMVKRLAELGISRQHVVLEVVEHLHEDVQALAVASAHSVQNGFRIAIDDYGVSGSQETRVRSLKPSILKIDRSLLQTYMQGETQPLLDGIALAKEVYAEVLVEGIENEAEYAAMKMLAVDYFQGFHLGMPQRLSDYFQPSKKSAVTTVALS</sequence>
<keyword evidence="3" id="KW-1185">Reference proteome</keyword>
<dbReference type="CDD" id="cd01948">
    <property type="entry name" value="EAL"/>
    <property type="match status" value="1"/>
</dbReference>
<dbReference type="PANTHER" id="PTHR33121">
    <property type="entry name" value="CYCLIC DI-GMP PHOSPHODIESTERASE PDEF"/>
    <property type="match status" value="1"/>
</dbReference>
<feature type="domain" description="EAL" evidence="1">
    <location>
        <begin position="15"/>
        <end position="270"/>
    </location>
</feature>
<dbReference type="PROSITE" id="PS50883">
    <property type="entry name" value="EAL"/>
    <property type="match status" value="1"/>
</dbReference>
<dbReference type="SUPFAM" id="SSF141868">
    <property type="entry name" value="EAL domain-like"/>
    <property type="match status" value="1"/>
</dbReference>
<dbReference type="RefSeq" id="WP_274163035.1">
    <property type="nucleotide sequence ID" value="NZ_JAJUBC010000003.1"/>
</dbReference>
<accession>A0ABT5QVR5</accession>
<dbReference type="Gene3D" id="3.20.20.450">
    <property type="entry name" value="EAL domain"/>
    <property type="match status" value="1"/>
</dbReference>
<comment type="caution">
    <text evidence="2">The sequence shown here is derived from an EMBL/GenBank/DDBJ whole genome shotgun (WGS) entry which is preliminary data.</text>
</comment>
<reference evidence="2" key="1">
    <citation type="submission" date="2021-12" db="EMBL/GenBank/DDBJ databases">
        <title>Enterovibrio ZSDZ35 sp. nov. and Enterovibrio ZSDZ42 sp. nov., isolated from coastal seawater in Qingdao.</title>
        <authorList>
            <person name="Zhang P."/>
        </authorList>
    </citation>
    <scope>NUCLEOTIDE SEQUENCE</scope>
    <source>
        <strain evidence="2">ZSDZ42</strain>
    </source>
</reference>
<organism evidence="2 3">
    <name type="scientific">Enterovibrio gelatinilyticus</name>
    <dbReference type="NCBI Taxonomy" id="2899819"/>
    <lineage>
        <taxon>Bacteria</taxon>
        <taxon>Pseudomonadati</taxon>
        <taxon>Pseudomonadota</taxon>
        <taxon>Gammaproteobacteria</taxon>
        <taxon>Vibrionales</taxon>
        <taxon>Vibrionaceae</taxon>
        <taxon>Enterovibrio</taxon>
    </lineage>
</organism>
<dbReference type="Proteomes" id="UP001149400">
    <property type="component" value="Unassembled WGS sequence"/>
</dbReference>
<name>A0ABT5QVR5_9GAMM</name>
<evidence type="ECO:0000259" key="1">
    <source>
        <dbReference type="PROSITE" id="PS50883"/>
    </source>
</evidence>
<gene>
    <name evidence="2" type="ORF">LRP50_03125</name>
</gene>
<evidence type="ECO:0000313" key="3">
    <source>
        <dbReference type="Proteomes" id="UP001149400"/>
    </source>
</evidence>
<dbReference type="InterPro" id="IPR050706">
    <property type="entry name" value="Cyclic-di-GMP_PDE-like"/>
</dbReference>
<dbReference type="InterPro" id="IPR035919">
    <property type="entry name" value="EAL_sf"/>
</dbReference>
<dbReference type="PANTHER" id="PTHR33121:SF76">
    <property type="entry name" value="SIGNALING PROTEIN"/>
    <property type="match status" value="1"/>
</dbReference>